<dbReference type="PANTHER" id="PTHR30466">
    <property type="entry name" value="FLAVIN REDUCTASE"/>
    <property type="match status" value="1"/>
</dbReference>
<organism evidence="3 4">
    <name type="scientific">Glycomyces buryatensis</name>
    <dbReference type="NCBI Taxonomy" id="2570927"/>
    <lineage>
        <taxon>Bacteria</taxon>
        <taxon>Bacillati</taxon>
        <taxon>Actinomycetota</taxon>
        <taxon>Actinomycetes</taxon>
        <taxon>Glycomycetales</taxon>
        <taxon>Glycomycetaceae</taxon>
        <taxon>Glycomyces</taxon>
    </lineage>
</organism>
<dbReference type="GO" id="GO:0006208">
    <property type="term" value="P:pyrimidine nucleobase catabolic process"/>
    <property type="evidence" value="ECO:0007669"/>
    <property type="project" value="TreeGrafter"/>
</dbReference>
<dbReference type="InterPro" id="IPR050268">
    <property type="entry name" value="NADH-dep_flavin_reductase"/>
</dbReference>
<dbReference type="GO" id="GO:0042602">
    <property type="term" value="F:riboflavin reductase (NADPH) activity"/>
    <property type="evidence" value="ECO:0007669"/>
    <property type="project" value="TreeGrafter"/>
</dbReference>
<reference evidence="3 4" key="2">
    <citation type="submission" date="2019-05" db="EMBL/GenBank/DDBJ databases">
        <title>Glycomyces buryatensis sp. nov.</title>
        <authorList>
            <person name="Nikitina E."/>
        </authorList>
    </citation>
    <scope>NUCLEOTIDE SEQUENCE [LARGE SCALE GENOMIC DNA]</scope>
    <source>
        <strain evidence="3 4">18</strain>
    </source>
</reference>
<evidence type="ECO:0000313" key="3">
    <source>
        <dbReference type="EMBL" id="THV38650.1"/>
    </source>
</evidence>
<evidence type="ECO:0000259" key="2">
    <source>
        <dbReference type="SMART" id="SM00903"/>
    </source>
</evidence>
<reference evidence="4" key="1">
    <citation type="submission" date="2019-04" db="EMBL/GenBank/DDBJ databases">
        <title>Nocardioides xinjiangensis sp. nov.</title>
        <authorList>
            <person name="Liu S."/>
        </authorList>
    </citation>
    <scope>NUCLEOTIDE SEQUENCE [LARGE SCALE GENOMIC DNA]</scope>
    <source>
        <strain evidence="4">18</strain>
    </source>
</reference>
<evidence type="ECO:0000313" key="4">
    <source>
        <dbReference type="Proteomes" id="UP000308760"/>
    </source>
</evidence>
<dbReference type="Proteomes" id="UP000308760">
    <property type="component" value="Unassembled WGS sequence"/>
</dbReference>
<keyword evidence="4" id="KW-1185">Reference proteome</keyword>
<dbReference type="GO" id="GO:0010181">
    <property type="term" value="F:FMN binding"/>
    <property type="evidence" value="ECO:0007669"/>
    <property type="project" value="InterPro"/>
</dbReference>
<gene>
    <name evidence="3" type="ORF">FAB82_19670</name>
</gene>
<dbReference type="Gene3D" id="2.30.110.10">
    <property type="entry name" value="Electron Transport, Fmn-binding Protein, Chain A"/>
    <property type="match status" value="1"/>
</dbReference>
<evidence type="ECO:0000256" key="1">
    <source>
        <dbReference type="ARBA" id="ARBA00023002"/>
    </source>
</evidence>
<dbReference type="PANTHER" id="PTHR30466:SF1">
    <property type="entry name" value="FMN REDUCTASE (NADH) RUTF"/>
    <property type="match status" value="1"/>
</dbReference>
<dbReference type="SUPFAM" id="SSF50475">
    <property type="entry name" value="FMN-binding split barrel"/>
    <property type="match status" value="1"/>
</dbReference>
<dbReference type="AlphaFoldDB" id="A0A4S8Q3Q0"/>
<dbReference type="Pfam" id="PF01613">
    <property type="entry name" value="Flavin_Reduct"/>
    <property type="match status" value="1"/>
</dbReference>
<proteinExistence type="predicted"/>
<dbReference type="OrthoDB" id="9792858at2"/>
<keyword evidence="1" id="KW-0560">Oxidoreductase</keyword>
<feature type="domain" description="Flavin reductase like" evidence="2">
    <location>
        <begin position="24"/>
        <end position="162"/>
    </location>
</feature>
<name>A0A4S8Q3Q0_9ACTN</name>
<comment type="caution">
    <text evidence="3">The sequence shown here is derived from an EMBL/GenBank/DDBJ whole genome shotgun (WGS) entry which is preliminary data.</text>
</comment>
<dbReference type="InterPro" id="IPR012349">
    <property type="entry name" value="Split_barrel_FMN-bd"/>
</dbReference>
<dbReference type="SMART" id="SM00903">
    <property type="entry name" value="Flavin_Reduct"/>
    <property type="match status" value="1"/>
</dbReference>
<accession>A0A4S8Q3Q0</accession>
<protein>
    <submittedName>
        <fullName evidence="3">Flavin reductase</fullName>
    </submittedName>
</protein>
<dbReference type="EMBL" id="STGY01000067">
    <property type="protein sequence ID" value="THV38650.1"/>
    <property type="molecule type" value="Genomic_DNA"/>
</dbReference>
<sequence length="169" mass="18187">MKETGILTDTTETLENGHAIRSALTQLPRSVAVVSCSHRDVVNGLTVSTLSCPTYEPPRLAASIRRGSSTLASIKLAEMFDVHLLRDDQLDIADDCAGDAPSMHRALKAIYSATEADYLARFRCSFESVTPVGDYELIIGLITDASVGVGQPLLRYGKRFVGVGSSIIE</sequence>
<dbReference type="InterPro" id="IPR002563">
    <property type="entry name" value="Flavin_Rdtase-like_dom"/>
</dbReference>